<evidence type="ECO:0000313" key="2">
    <source>
        <dbReference type="EMBL" id="AIL62258.1"/>
    </source>
</evidence>
<dbReference type="EMBL" id="CP009048">
    <property type="protein sequence ID" value="AIL62258.1"/>
    <property type="molecule type" value="Genomic_DNA"/>
</dbReference>
<dbReference type="CDD" id="cd20492">
    <property type="entry name" value="cupin_HQDO_large_C"/>
    <property type="match status" value="1"/>
</dbReference>
<name>A0A077FAD8_9PSED</name>
<dbReference type="HOGENOM" id="CLU_830614_0_0_6"/>
<reference evidence="2 3" key="1">
    <citation type="submission" date="2014-07" db="EMBL/GenBank/DDBJ databases">
        <authorList>
            <person name="Lee K."/>
            <person name="Lim J.Y."/>
            <person name="Hwang I."/>
        </authorList>
    </citation>
    <scope>NUCLEOTIDE SEQUENCE [LARGE SCALE GENOMIC DNA]</scope>
    <source>
        <strain evidence="2 3">KL28</strain>
    </source>
</reference>
<dbReference type="OrthoDB" id="5170066at2"/>
<dbReference type="eggNOG" id="ENOG502Z8WU">
    <property type="taxonomic scope" value="Bacteria"/>
</dbReference>
<dbReference type="KEGG" id="palk:PSAKL28_30810"/>
<keyword evidence="2" id="KW-0560">Oxidoreductase</keyword>
<dbReference type="InterPro" id="IPR040908">
    <property type="entry name" value="PnpCD_PnpD_N"/>
</dbReference>
<dbReference type="GO" id="GO:0051213">
    <property type="term" value="F:dioxygenase activity"/>
    <property type="evidence" value="ECO:0007669"/>
    <property type="project" value="UniProtKB-KW"/>
</dbReference>
<dbReference type="Pfam" id="PF18191">
    <property type="entry name" value="PnpCD_PnpD_N"/>
    <property type="match status" value="1"/>
</dbReference>
<dbReference type="RefSeq" id="WP_038612120.1">
    <property type="nucleotide sequence ID" value="NZ_CP009048.1"/>
</dbReference>
<protein>
    <submittedName>
        <fullName evidence="2">Hydroquinone dioxygenase large subunit</fullName>
    </submittedName>
</protein>
<proteinExistence type="predicted"/>
<organism evidence="2 3">
    <name type="scientific">Pseudomonas alkylphenolica</name>
    <dbReference type="NCBI Taxonomy" id="237609"/>
    <lineage>
        <taxon>Bacteria</taxon>
        <taxon>Pseudomonadati</taxon>
        <taxon>Pseudomonadota</taxon>
        <taxon>Gammaproteobacteria</taxon>
        <taxon>Pseudomonadales</taxon>
        <taxon>Pseudomonadaceae</taxon>
        <taxon>Pseudomonas</taxon>
    </lineage>
</organism>
<sequence>MAMLEVVETEKALSFENLVSASAAHPITGYKAYTLGAFKLSRDEYFARIEWPAKGERRSHLIPADAFLRAVMRDVAWGFFYGWVNFDHVFGTRNLYGKVDMYAGTFNGVLKAAGVDYTEQFETPQIMATFKAILHDWTNAGFDPFAAPSETGTAFGRKHGDNIEAIERFRVATRRMPGLEGDSPLRDDLPVNRHFADVSQDEPEVHAAEGFEGQLHAFSLFKYLSRSDVSWNPSVTSVCGASLFCPTTEEFVLPIVHGNDRIEWFLQLSDEIIWDIGDKDDGTPRARITMRAGDICAMTADIRHQGYSTKRSMLLVWENATPNLPQRYESGELKPYPVEF</sequence>
<evidence type="ECO:0000259" key="1">
    <source>
        <dbReference type="Pfam" id="PF18191"/>
    </source>
</evidence>
<dbReference type="AlphaFoldDB" id="A0A077FAD8"/>
<dbReference type="SUPFAM" id="SSF51182">
    <property type="entry name" value="RmlC-like cupins"/>
    <property type="match status" value="1"/>
</dbReference>
<gene>
    <name evidence="2" type="ORF">PSAKL28_30810</name>
</gene>
<feature type="domain" description="Hydroquinone 1,2-dioxygenase large subunit N-terminal" evidence="1">
    <location>
        <begin position="22"/>
        <end position="171"/>
    </location>
</feature>
<accession>A0A077FAD8</accession>
<evidence type="ECO:0000313" key="3">
    <source>
        <dbReference type="Proteomes" id="UP000028931"/>
    </source>
</evidence>
<dbReference type="Proteomes" id="UP000028931">
    <property type="component" value="Chromosome"/>
</dbReference>
<dbReference type="InterPro" id="IPR011051">
    <property type="entry name" value="RmlC_Cupin_sf"/>
</dbReference>
<keyword evidence="2" id="KW-0223">Dioxygenase</keyword>